<name>A0ABY1PLJ3_9HYPH</name>
<evidence type="ECO:0000313" key="2">
    <source>
        <dbReference type="Proteomes" id="UP001157914"/>
    </source>
</evidence>
<keyword evidence="2" id="KW-1185">Reference proteome</keyword>
<gene>
    <name evidence="1" type="ORF">SAMN06265374_4244</name>
</gene>
<evidence type="ECO:0000313" key="1">
    <source>
        <dbReference type="EMBL" id="SMP36676.1"/>
    </source>
</evidence>
<sequence length="537" mass="59672">MNDTLPLEQLRGSDEAPDRKMIESHLARIVQSSKFADTTRLKRFLKHIVTEALEGRSESLKGYALGVDVFDKPSDFDPGTDTIVRVQASKLRARLEAYYAQEGSRDPVRIKLPKGQYVPIFEIAERELGPASLAQRGDARVSVAVMPFENLSEDPSLQNLALAFSVDILTALSRFRELRVLSRHVTWRYIDARPEPKALRADLGVGYLVEGTYRRTETAVRVTVHLVCTRTGDAVLSESFDRDLSAQSHFEIQDDVAGRTAAKIAAPHGMIHRVGSWCCTETDNLDAYEARLLATEYWRAPSPEAHARIQSMLERALELDPDYAGAWGTLAIIYLDTLRHGYTKEESPTLDRALAAAQRAVDLDASNATGLHALFLIHHIRGNLSAFEEAARRAVEANPNYPDMLADLSICHGFAGDVAAARAAITRAFDLCPNPPGWFHAATLLVEFIEERYDLALEATRKIGDALWTGPELYEAICLSLLGRLDEADECLKQYIEAYGDPMVFLEGTFEIFGKPAYLQERILTALEAIPSGRRTA</sequence>
<dbReference type="InterPro" id="IPR011990">
    <property type="entry name" value="TPR-like_helical_dom_sf"/>
</dbReference>
<dbReference type="Gene3D" id="1.25.40.10">
    <property type="entry name" value="Tetratricopeptide repeat domain"/>
    <property type="match status" value="1"/>
</dbReference>
<accession>A0ABY1PLJ3</accession>
<dbReference type="Proteomes" id="UP001157914">
    <property type="component" value="Unassembled WGS sequence"/>
</dbReference>
<comment type="caution">
    <text evidence="1">The sequence shown here is derived from an EMBL/GenBank/DDBJ whole genome shotgun (WGS) entry which is preliminary data.</text>
</comment>
<dbReference type="EMBL" id="FXTT01000007">
    <property type="protein sequence ID" value="SMP36676.1"/>
    <property type="molecule type" value="Genomic_DNA"/>
</dbReference>
<protein>
    <submittedName>
        <fullName evidence="1">TolB amino-terminal domain-containing protein</fullName>
    </submittedName>
</protein>
<dbReference type="RefSeq" id="WP_155192370.1">
    <property type="nucleotide sequence ID" value="NZ_BAAAEA010000005.1"/>
</dbReference>
<organism evidence="1 2">
    <name type="scientific">Roseibium denhamense</name>
    <dbReference type="NCBI Taxonomy" id="76305"/>
    <lineage>
        <taxon>Bacteria</taxon>
        <taxon>Pseudomonadati</taxon>
        <taxon>Pseudomonadota</taxon>
        <taxon>Alphaproteobacteria</taxon>
        <taxon>Hyphomicrobiales</taxon>
        <taxon>Stappiaceae</taxon>
        <taxon>Roseibium</taxon>
    </lineage>
</organism>
<reference evidence="1 2" key="1">
    <citation type="submission" date="2017-05" db="EMBL/GenBank/DDBJ databases">
        <authorList>
            <person name="Varghese N."/>
            <person name="Submissions S."/>
        </authorList>
    </citation>
    <scope>NUCLEOTIDE SEQUENCE [LARGE SCALE GENOMIC DNA]</scope>
    <source>
        <strain evidence="1 2">DSM 15949</strain>
    </source>
</reference>
<dbReference type="SUPFAM" id="SSF48452">
    <property type="entry name" value="TPR-like"/>
    <property type="match status" value="1"/>
</dbReference>
<proteinExistence type="predicted"/>